<reference evidence="10" key="2">
    <citation type="submission" date="2020-05" db="UniProtKB">
        <authorList>
            <consortium name="EnsemblMetazoa"/>
        </authorList>
    </citation>
    <scope>IDENTIFICATION</scope>
    <source>
        <strain evidence="10">Ngousso</strain>
    </source>
</reference>
<proteinExistence type="inferred from homology"/>
<dbReference type="InterPro" id="IPR036390">
    <property type="entry name" value="WH_DNA-bd_sf"/>
</dbReference>
<dbReference type="VEuPathDB" id="VectorBase:ACON007327"/>
<keyword evidence="5 6" id="KW-0539">Nucleus</keyword>
<keyword evidence="7" id="KW-0175">Coiled coil</keyword>
<dbReference type="PROSITE" id="PS00345">
    <property type="entry name" value="ETS_DOMAIN_1"/>
    <property type="match status" value="1"/>
</dbReference>
<feature type="region of interest" description="Disordered" evidence="8">
    <location>
        <begin position="205"/>
        <end position="386"/>
    </location>
</feature>
<dbReference type="PROSITE" id="PS50061">
    <property type="entry name" value="ETS_DOMAIN_3"/>
    <property type="match status" value="1"/>
</dbReference>
<feature type="compositionally biased region" description="Polar residues" evidence="8">
    <location>
        <begin position="280"/>
        <end position="301"/>
    </location>
</feature>
<keyword evidence="11" id="KW-1185">Reference proteome</keyword>
<evidence type="ECO:0000313" key="10">
    <source>
        <dbReference type="EnsemblMetazoa" id="ACON007327-PB"/>
    </source>
</evidence>
<accession>A0A6E8VSM9</accession>
<feature type="compositionally biased region" description="Low complexity" evidence="8">
    <location>
        <begin position="324"/>
        <end position="350"/>
    </location>
</feature>
<dbReference type="AlphaFoldDB" id="A0A6E8VSM9"/>
<feature type="compositionally biased region" description="Low complexity" evidence="8">
    <location>
        <begin position="220"/>
        <end position="246"/>
    </location>
</feature>
<sequence>MPFIDDELLWSPDNDGRMVDLQACLQTESNQATASQTAELASELNTLEEQLENDSDELLRQLTENTFELEQFFQDFPATEIKVEENNNDLQLDEETNGQIFLQNCSQFLTSAAAAAQLSALSVTEPNDLDGGLQRLCSGGNDQLVGSGGLTTQQLQEQILLAQAQGLLQQNRFNNSLLAEKLLQNHHHHQQQQQQQLHLHHTHTNSQNGVTSLDALGVPSSSSSGGSNIGNNHHSSSNGSSSSNGGRANKPPDIVIKVDTEIPILPQSPSPPPQQRSSLAGGQSQQTASLLASTLQPSQQHRPLLHGLLSGTHLPQGPYHRGYSTSSTGSLPPSPADSGVSDVDSSSSGGQPACSDELKARLGIPTSSTGPVSNQPGQPSTRSRVNRSRCIRMAGPSATSLSSSSALSQVAAAAAAHLQSGPFLRPNFYHHSSPPLRNIWNQRSVPLSDNYHYLHSMNSPNGYPSAAAAAAAAAANHFASGGATNGTASNGPTGAAGNGTMGQHGHLAAPHHAGNPNGHHHGAHLGQQHGLGHHGHAGSGHVVGGGANSAAAAAAALMANGIGLGHHGQHGPHSVSSSCPDDLSYMLELGFQPRKLKKPKKPKLEMGVKRKSREGSTTYLWEFLLKLLQDREYCPRFIKWTNRDKGVFKLVDSKAVSKLWGMHKNKPDMNYETMGRALRYYYQRGILAKVDGQRLVYQFVDVPKDIVEIDCTGA</sequence>
<evidence type="ECO:0000256" key="6">
    <source>
        <dbReference type="RuleBase" id="RU004019"/>
    </source>
</evidence>
<dbReference type="GO" id="GO:0005634">
    <property type="term" value="C:nucleus"/>
    <property type="evidence" value="ECO:0007669"/>
    <property type="project" value="UniProtKB-SubCell"/>
</dbReference>
<dbReference type="GO" id="GO:0001228">
    <property type="term" value="F:DNA-binding transcription activator activity, RNA polymerase II-specific"/>
    <property type="evidence" value="ECO:0007669"/>
    <property type="project" value="UniProtKB-ARBA"/>
</dbReference>
<dbReference type="InterPro" id="IPR000418">
    <property type="entry name" value="Ets_dom"/>
</dbReference>
<keyword evidence="3" id="KW-0217">Developmental protein</keyword>
<dbReference type="InterPro" id="IPR036388">
    <property type="entry name" value="WH-like_DNA-bd_sf"/>
</dbReference>
<evidence type="ECO:0000256" key="1">
    <source>
        <dbReference type="ARBA" id="ARBA00004123"/>
    </source>
</evidence>
<dbReference type="GO" id="GO:0040034">
    <property type="term" value="P:regulation of development, heterochronic"/>
    <property type="evidence" value="ECO:0007669"/>
    <property type="project" value="UniProtKB-ARBA"/>
</dbReference>
<dbReference type="FunFam" id="1.10.10.10:FF:000411">
    <property type="entry name" value="Ecdysone-induced protein 74EF isoform A"/>
    <property type="match status" value="1"/>
</dbReference>
<dbReference type="VEuPathDB" id="VectorBase:ACON2_043240"/>
<dbReference type="PANTHER" id="PTHR11849">
    <property type="entry name" value="ETS"/>
    <property type="match status" value="1"/>
</dbReference>
<dbReference type="GO" id="GO:0030154">
    <property type="term" value="P:cell differentiation"/>
    <property type="evidence" value="ECO:0007669"/>
    <property type="project" value="TreeGrafter"/>
</dbReference>
<feature type="coiled-coil region" evidence="7">
    <location>
        <begin position="30"/>
        <end position="64"/>
    </location>
</feature>
<organism evidence="10 11">
    <name type="scientific">Anopheles coluzzii</name>
    <name type="common">African malaria mosquito</name>
    <dbReference type="NCBI Taxonomy" id="1518534"/>
    <lineage>
        <taxon>Eukaryota</taxon>
        <taxon>Metazoa</taxon>
        <taxon>Ecdysozoa</taxon>
        <taxon>Arthropoda</taxon>
        <taxon>Hexapoda</taxon>
        <taxon>Insecta</taxon>
        <taxon>Pterygota</taxon>
        <taxon>Neoptera</taxon>
        <taxon>Endopterygota</taxon>
        <taxon>Diptera</taxon>
        <taxon>Nematocera</taxon>
        <taxon>Culicoidea</taxon>
        <taxon>Culicidae</taxon>
        <taxon>Anophelinae</taxon>
        <taxon>Anopheles</taxon>
    </lineage>
</organism>
<comment type="subcellular location">
    <subcellularLocation>
        <location evidence="1 6">Nucleus</location>
    </subcellularLocation>
</comment>
<feature type="compositionally biased region" description="Low complexity" evidence="8">
    <location>
        <begin position="508"/>
        <end position="517"/>
    </location>
</feature>
<name>A0A6E8VSM9_ANOCL</name>
<evidence type="ECO:0000313" key="11">
    <source>
        <dbReference type="Proteomes" id="UP001105220"/>
    </source>
</evidence>
<dbReference type="EnsemblMetazoa" id="ACON007327-RB">
    <property type="protein sequence ID" value="ACON007327-PB"/>
    <property type="gene ID" value="ACON007327"/>
</dbReference>
<dbReference type="PANTHER" id="PTHR11849:SF191">
    <property type="entry name" value="ECDYSONE-INDUCED PROTEIN 74EF ISOFORM B"/>
    <property type="match status" value="1"/>
</dbReference>
<evidence type="ECO:0000256" key="8">
    <source>
        <dbReference type="SAM" id="MobiDB-lite"/>
    </source>
</evidence>
<evidence type="ECO:0000259" key="9">
    <source>
        <dbReference type="PROSITE" id="PS50061"/>
    </source>
</evidence>
<comment type="similarity">
    <text evidence="2 6">Belongs to the ETS family.</text>
</comment>
<dbReference type="Proteomes" id="UP001105220">
    <property type="component" value="Unplaced"/>
</dbReference>
<protein>
    <submittedName>
        <fullName evidence="10">ETS domain-containing protein</fullName>
    </submittedName>
</protein>
<reference key="1">
    <citation type="journal article" date="2019" name="Genes (Basel)">
        <title>A High-Quality De novo Genome Assembly from a Single Mosquito Using PacBio Sequencing.</title>
        <authorList>
            <person name="Kingan S.B."/>
            <person name="Heaton H."/>
            <person name="Cudini J."/>
            <person name="Lambert C.C."/>
            <person name="Baybayan P."/>
            <person name="Galvin B.D."/>
            <person name="Durbin R."/>
            <person name="Korlach J."/>
            <person name="Lawniczak M.K.N."/>
        </authorList>
    </citation>
    <scope>NUCLEOTIDE SEQUENCE [LARGE SCALE GENOMIC DNA]</scope>
    <source>
        <strain>Mali-NIH</strain>
    </source>
</reference>
<feature type="domain" description="ETS" evidence="9">
    <location>
        <begin position="618"/>
        <end position="700"/>
    </location>
</feature>
<evidence type="ECO:0000256" key="3">
    <source>
        <dbReference type="ARBA" id="ARBA00022473"/>
    </source>
</evidence>
<dbReference type="PROSITE" id="PS00346">
    <property type="entry name" value="ETS_DOMAIN_2"/>
    <property type="match status" value="1"/>
</dbReference>
<dbReference type="VEuPathDB" id="VectorBase:ACMO_014114"/>
<dbReference type="InterPro" id="IPR046328">
    <property type="entry name" value="ETS_fam"/>
</dbReference>
<evidence type="ECO:0000256" key="4">
    <source>
        <dbReference type="ARBA" id="ARBA00023125"/>
    </source>
</evidence>
<dbReference type="GO" id="GO:0006914">
    <property type="term" value="P:autophagy"/>
    <property type="evidence" value="ECO:0007669"/>
    <property type="project" value="UniProtKB-ARBA"/>
</dbReference>
<feature type="region of interest" description="Disordered" evidence="8">
    <location>
        <begin position="485"/>
        <end position="544"/>
    </location>
</feature>
<evidence type="ECO:0000256" key="2">
    <source>
        <dbReference type="ARBA" id="ARBA00005562"/>
    </source>
</evidence>
<dbReference type="PRINTS" id="PR00454">
    <property type="entry name" value="ETSDOMAIN"/>
</dbReference>
<keyword evidence="4 6" id="KW-0238">DNA-binding</keyword>
<evidence type="ECO:0000256" key="5">
    <source>
        <dbReference type="ARBA" id="ARBA00023242"/>
    </source>
</evidence>
<evidence type="ECO:0000256" key="7">
    <source>
        <dbReference type="SAM" id="Coils"/>
    </source>
</evidence>
<dbReference type="SMART" id="SM00413">
    <property type="entry name" value="ETS"/>
    <property type="match status" value="1"/>
</dbReference>
<feature type="compositionally biased region" description="Polar residues" evidence="8">
    <location>
        <begin position="365"/>
        <end position="383"/>
    </location>
</feature>
<dbReference type="Pfam" id="PF00178">
    <property type="entry name" value="Ets"/>
    <property type="match status" value="1"/>
</dbReference>
<dbReference type="GO" id="GO:0043565">
    <property type="term" value="F:sequence-specific DNA binding"/>
    <property type="evidence" value="ECO:0007669"/>
    <property type="project" value="InterPro"/>
</dbReference>
<dbReference type="SUPFAM" id="SSF46785">
    <property type="entry name" value="Winged helix' DNA-binding domain"/>
    <property type="match status" value="1"/>
</dbReference>
<dbReference type="Gene3D" id="1.10.10.10">
    <property type="entry name" value="Winged helix-like DNA-binding domain superfamily/Winged helix DNA-binding domain"/>
    <property type="match status" value="1"/>
</dbReference>